<sequence length="230" mass="26632">MCNELMINVSDLQEMIQNIVTESVKILLVQISDLSYEIKSLKQLHQLGVSNTDRKVSTEEHQTITNFESDNEDCVSSDSVSSNQTVNREFPKENKATEMKRSGAKKRNKQRKVNKTAARQTIVRGCHDSENQTSSFSAAARRRRAWIYVGRTHTNTTPEDIEKYLQERFSNHNFIVEPLPRREDATSAAFKVGADFLLLDQIYKEENWPRNVIVKKFEFFRHKRTATFAN</sequence>
<name>A0AA38MGA0_9CUCU</name>
<evidence type="ECO:0000313" key="3">
    <source>
        <dbReference type="EMBL" id="KAJ3660091.1"/>
    </source>
</evidence>
<feature type="region of interest" description="Disordered" evidence="1">
    <location>
        <begin position="70"/>
        <end position="118"/>
    </location>
</feature>
<reference evidence="2" key="1">
    <citation type="journal article" date="2023" name="G3 (Bethesda)">
        <title>Whole genome assemblies of Zophobas morio and Tenebrio molitor.</title>
        <authorList>
            <person name="Kaur S."/>
            <person name="Stinson S.A."/>
            <person name="diCenzo G.C."/>
        </authorList>
    </citation>
    <scope>NUCLEOTIDE SEQUENCE</scope>
    <source>
        <strain evidence="2">QUZm001</strain>
    </source>
</reference>
<comment type="caution">
    <text evidence="2">The sequence shown here is derived from an EMBL/GenBank/DDBJ whole genome shotgun (WGS) entry which is preliminary data.</text>
</comment>
<dbReference type="Proteomes" id="UP001168821">
    <property type="component" value="Unassembled WGS sequence"/>
</dbReference>
<proteinExistence type="predicted"/>
<gene>
    <name evidence="3" type="ORF">Zmor_004561</name>
    <name evidence="2" type="ORF">Zmor_014593</name>
</gene>
<dbReference type="EMBL" id="JALNTZ010000004">
    <property type="protein sequence ID" value="KAJ3655462.1"/>
    <property type="molecule type" value="Genomic_DNA"/>
</dbReference>
<dbReference type="AlphaFoldDB" id="A0AA38MGA0"/>
<organism evidence="2 4">
    <name type="scientific">Zophobas morio</name>
    <dbReference type="NCBI Taxonomy" id="2755281"/>
    <lineage>
        <taxon>Eukaryota</taxon>
        <taxon>Metazoa</taxon>
        <taxon>Ecdysozoa</taxon>
        <taxon>Arthropoda</taxon>
        <taxon>Hexapoda</taxon>
        <taxon>Insecta</taxon>
        <taxon>Pterygota</taxon>
        <taxon>Neoptera</taxon>
        <taxon>Endopterygota</taxon>
        <taxon>Coleoptera</taxon>
        <taxon>Polyphaga</taxon>
        <taxon>Cucujiformia</taxon>
        <taxon>Tenebrionidae</taxon>
        <taxon>Zophobas</taxon>
    </lineage>
</organism>
<accession>A0AA38MGA0</accession>
<evidence type="ECO:0000256" key="1">
    <source>
        <dbReference type="SAM" id="MobiDB-lite"/>
    </source>
</evidence>
<evidence type="ECO:0000313" key="4">
    <source>
        <dbReference type="Proteomes" id="UP001168821"/>
    </source>
</evidence>
<protein>
    <submittedName>
        <fullName evidence="2">Uncharacterized protein</fullName>
    </submittedName>
</protein>
<feature type="compositionally biased region" description="Basic and acidic residues" evidence="1">
    <location>
        <begin position="89"/>
        <end position="101"/>
    </location>
</feature>
<feature type="compositionally biased region" description="Polar residues" evidence="1">
    <location>
        <begin position="76"/>
        <end position="87"/>
    </location>
</feature>
<keyword evidence="4" id="KW-1185">Reference proteome</keyword>
<feature type="compositionally biased region" description="Basic residues" evidence="1">
    <location>
        <begin position="102"/>
        <end position="114"/>
    </location>
</feature>
<dbReference type="EMBL" id="JALNTZ010000002">
    <property type="protein sequence ID" value="KAJ3660091.1"/>
    <property type="molecule type" value="Genomic_DNA"/>
</dbReference>
<evidence type="ECO:0000313" key="2">
    <source>
        <dbReference type="EMBL" id="KAJ3655462.1"/>
    </source>
</evidence>